<dbReference type="PANTHER" id="PTHR43003">
    <property type="entry name" value="DNA-3-METHYLADENINE GLYCOSYLASE"/>
    <property type="match status" value="1"/>
</dbReference>
<reference evidence="4" key="1">
    <citation type="journal article" date="2014" name="Int. J. Syst. Evol. Microbiol.">
        <title>Complete genome sequence of Corynebacterium casei LMG S-19264T (=DSM 44701T), isolated from a smear-ripened cheese.</title>
        <authorList>
            <consortium name="US DOE Joint Genome Institute (JGI-PGF)"/>
            <person name="Walter F."/>
            <person name="Albersmeier A."/>
            <person name="Kalinowski J."/>
            <person name="Ruckert C."/>
        </authorList>
    </citation>
    <scope>NUCLEOTIDE SEQUENCE</scope>
    <source>
        <strain evidence="4">JCM 17820</strain>
    </source>
</reference>
<gene>
    <name evidence="4" type="ORF">GCM10009030_22870</name>
</gene>
<dbReference type="GO" id="GO:0006285">
    <property type="term" value="P:base-excision repair, AP site formation"/>
    <property type="evidence" value="ECO:0007669"/>
    <property type="project" value="TreeGrafter"/>
</dbReference>
<dbReference type="InterPro" id="IPR011257">
    <property type="entry name" value="DNA_glycosylase"/>
</dbReference>
<evidence type="ECO:0000256" key="1">
    <source>
        <dbReference type="ARBA" id="ARBA00022763"/>
    </source>
</evidence>
<dbReference type="EMBL" id="BMOU01000003">
    <property type="protein sequence ID" value="GGN95504.1"/>
    <property type="molecule type" value="Genomic_DNA"/>
</dbReference>
<dbReference type="GO" id="GO:0006307">
    <property type="term" value="P:DNA alkylation repair"/>
    <property type="evidence" value="ECO:0007669"/>
    <property type="project" value="TreeGrafter"/>
</dbReference>
<comment type="caution">
    <text evidence="4">The sequence shown here is derived from an EMBL/GenBank/DDBJ whole genome shotgun (WGS) entry which is preliminary data.</text>
</comment>
<dbReference type="Proteomes" id="UP000605784">
    <property type="component" value="Unassembled WGS sequence"/>
</dbReference>
<reference evidence="4" key="2">
    <citation type="submission" date="2020-09" db="EMBL/GenBank/DDBJ databases">
        <authorList>
            <person name="Sun Q."/>
            <person name="Ohkuma M."/>
        </authorList>
    </citation>
    <scope>NUCLEOTIDE SEQUENCE</scope>
    <source>
        <strain evidence="4">JCM 17820</strain>
    </source>
</reference>
<evidence type="ECO:0000313" key="4">
    <source>
        <dbReference type="EMBL" id="GGN95504.1"/>
    </source>
</evidence>
<accession>A0A830GKU2</accession>
<dbReference type="RefSeq" id="WP_188997641.1">
    <property type="nucleotide sequence ID" value="NZ_BMOU01000003.1"/>
</dbReference>
<name>A0A830GKU2_9EURY</name>
<evidence type="ECO:0000313" key="5">
    <source>
        <dbReference type="Proteomes" id="UP000605784"/>
    </source>
</evidence>
<feature type="domain" description="HhH-GPD" evidence="3">
    <location>
        <begin position="141"/>
        <end position="302"/>
    </location>
</feature>
<dbReference type="InterPro" id="IPR003265">
    <property type="entry name" value="HhH-GPD_domain"/>
</dbReference>
<sequence length="304" mass="33927">MSDQFPVSLTVDVSAPYDFAQSRRFLDGFTPCSSDHHCELARLTIGGFADGRAFLARLEAPETPPAETTELEVQVEWVDEPGDPAVADSWVTAFLSLQDDLGPLYDAAEGDDVFQAVVEDLYGLHHVRFPTPFECACWAALSQQTPTSLAKSQKRSLVEVAGREIERDGVTHRLFPTPEMILARQPEIETALNNNRKSKTVLGAAELFADTALHGLPDEELVAQLESVWGFGEWSSEFVFLRGFGRLSRVPSSERRLRSVVAELYDLGVGEVSKDDLARIGERYGAMRGYWAHYLRVWAFQRDE</sequence>
<dbReference type="GO" id="GO:0032131">
    <property type="term" value="F:alkylated DNA binding"/>
    <property type="evidence" value="ECO:0007669"/>
    <property type="project" value="TreeGrafter"/>
</dbReference>
<organism evidence="4 5">
    <name type="scientific">Haloarcula pellucida</name>
    <dbReference type="NCBI Taxonomy" id="1427151"/>
    <lineage>
        <taxon>Archaea</taxon>
        <taxon>Methanobacteriati</taxon>
        <taxon>Methanobacteriota</taxon>
        <taxon>Stenosarchaea group</taxon>
        <taxon>Halobacteria</taxon>
        <taxon>Halobacteriales</taxon>
        <taxon>Haloarculaceae</taxon>
        <taxon>Haloarcula</taxon>
    </lineage>
</organism>
<dbReference type="SUPFAM" id="SSF48150">
    <property type="entry name" value="DNA-glycosylase"/>
    <property type="match status" value="1"/>
</dbReference>
<keyword evidence="2" id="KW-0234">DNA repair</keyword>
<dbReference type="AlphaFoldDB" id="A0A830GKU2"/>
<evidence type="ECO:0000259" key="3">
    <source>
        <dbReference type="SMART" id="SM00478"/>
    </source>
</evidence>
<keyword evidence="1" id="KW-0227">DNA damage</keyword>
<protein>
    <recommendedName>
        <fullName evidence="3">HhH-GPD domain-containing protein</fullName>
    </recommendedName>
</protein>
<dbReference type="GO" id="GO:0008725">
    <property type="term" value="F:DNA-3-methyladenine glycosylase activity"/>
    <property type="evidence" value="ECO:0007669"/>
    <property type="project" value="TreeGrafter"/>
</dbReference>
<keyword evidence="5" id="KW-1185">Reference proteome</keyword>
<proteinExistence type="predicted"/>
<dbReference type="GO" id="GO:0032993">
    <property type="term" value="C:protein-DNA complex"/>
    <property type="evidence" value="ECO:0007669"/>
    <property type="project" value="TreeGrafter"/>
</dbReference>
<dbReference type="PANTHER" id="PTHR43003:SF5">
    <property type="entry name" value="DNA-3-METHYLADENINE GLYCOSYLASE"/>
    <property type="match status" value="1"/>
</dbReference>
<dbReference type="Gene3D" id="1.10.340.30">
    <property type="entry name" value="Hypothetical protein, domain 2"/>
    <property type="match status" value="1"/>
</dbReference>
<dbReference type="InterPro" id="IPR051912">
    <property type="entry name" value="Alkylbase_DNA_Glycosylase/TA"/>
</dbReference>
<dbReference type="SMART" id="SM00478">
    <property type="entry name" value="ENDO3c"/>
    <property type="match status" value="1"/>
</dbReference>
<evidence type="ECO:0000256" key="2">
    <source>
        <dbReference type="ARBA" id="ARBA00023204"/>
    </source>
</evidence>
<dbReference type="GO" id="GO:0043916">
    <property type="term" value="F:DNA-7-methylguanine glycosylase activity"/>
    <property type="evidence" value="ECO:0007669"/>
    <property type="project" value="TreeGrafter"/>
</dbReference>